<feature type="active site" description="Proton acceptor" evidence="6">
    <location>
        <position position="127"/>
    </location>
</feature>
<keyword evidence="2" id="KW-0808">Transferase</keyword>
<evidence type="ECO:0000256" key="1">
    <source>
        <dbReference type="ARBA" id="ARBA00022527"/>
    </source>
</evidence>
<sequence>MRSVPHPSHTPPPRAVALKAYHKAALGRTALRRLELEQRILQTVRHPHIIRGFGAFEEDGHVFLAMEFAGGRSVAQFIAYWQRRNRQDFEGGSTTTVVPEEESVCLVLAPLLDALCFLHARGIVHRDVKPANAVFTRDGSIRLIDFSLSLDKPSDTDGPCCQIGTRHYMAPELFAGGEVPSLDLVDRTDCWALGVMAFQLLTAEPPYSHDVPACLASMVLEEPVPLRPLSLMGTSAPAVDFVFAALQKHPAQRPTAAALREHPCIVQHAGAASA</sequence>
<evidence type="ECO:0000256" key="5">
    <source>
        <dbReference type="ARBA" id="ARBA00022840"/>
    </source>
</evidence>
<organism evidence="10 11">
    <name type="scientific">Chlorella ohadii</name>
    <dbReference type="NCBI Taxonomy" id="2649997"/>
    <lineage>
        <taxon>Eukaryota</taxon>
        <taxon>Viridiplantae</taxon>
        <taxon>Chlorophyta</taxon>
        <taxon>core chlorophytes</taxon>
        <taxon>Trebouxiophyceae</taxon>
        <taxon>Chlorellales</taxon>
        <taxon>Chlorellaceae</taxon>
        <taxon>Chlorella clade</taxon>
        <taxon>Chlorella</taxon>
    </lineage>
</organism>
<feature type="binding site" evidence="7">
    <location>
        <position position="19"/>
    </location>
    <ligand>
        <name>ATP</name>
        <dbReference type="ChEBI" id="CHEBI:30616"/>
    </ligand>
</feature>
<evidence type="ECO:0000256" key="3">
    <source>
        <dbReference type="ARBA" id="ARBA00022741"/>
    </source>
</evidence>
<dbReference type="SMART" id="SM00220">
    <property type="entry name" value="S_TKc"/>
    <property type="match status" value="1"/>
</dbReference>
<feature type="cross-link" description="Glycyl lysine isopeptide (Lys-Gly) (interchain with G-Cter in SUMO2)" evidence="8">
    <location>
        <position position="129"/>
    </location>
</feature>
<evidence type="ECO:0000256" key="4">
    <source>
        <dbReference type="ARBA" id="ARBA00022777"/>
    </source>
</evidence>
<dbReference type="Pfam" id="PF00069">
    <property type="entry name" value="Pkinase"/>
    <property type="match status" value="1"/>
</dbReference>
<protein>
    <recommendedName>
        <fullName evidence="9">Protein kinase domain-containing protein</fullName>
    </recommendedName>
</protein>
<evidence type="ECO:0000259" key="9">
    <source>
        <dbReference type="PROSITE" id="PS50011"/>
    </source>
</evidence>
<keyword evidence="4" id="KW-0418">Kinase</keyword>
<reference evidence="10" key="1">
    <citation type="submission" date="2020-11" db="EMBL/GenBank/DDBJ databases">
        <title>Chlorella ohadii genome sequencing and assembly.</title>
        <authorList>
            <person name="Murik O."/>
            <person name="Treves H."/>
            <person name="Kedem I."/>
            <person name="Shotland Y."/>
            <person name="Kaplan A."/>
        </authorList>
    </citation>
    <scope>NUCLEOTIDE SEQUENCE</scope>
    <source>
        <strain evidence="10">1</strain>
    </source>
</reference>
<dbReference type="PANTHER" id="PTHR24350">
    <property type="entry name" value="SERINE/THREONINE-PROTEIN KINASE IAL-RELATED"/>
    <property type="match status" value="1"/>
</dbReference>
<dbReference type="Gene3D" id="1.10.510.10">
    <property type="entry name" value="Transferase(Phosphotransferase) domain 1"/>
    <property type="match status" value="1"/>
</dbReference>
<dbReference type="AlphaFoldDB" id="A0AAD5H6N3"/>
<evidence type="ECO:0000256" key="8">
    <source>
        <dbReference type="PIRSR" id="PIRSR630616-3"/>
    </source>
</evidence>
<dbReference type="CDD" id="cd14014">
    <property type="entry name" value="STKc_PknB_like"/>
    <property type="match status" value="1"/>
</dbReference>
<evidence type="ECO:0000256" key="7">
    <source>
        <dbReference type="PIRSR" id="PIRSR630616-2"/>
    </source>
</evidence>
<evidence type="ECO:0000313" key="10">
    <source>
        <dbReference type="EMBL" id="KAI7845901.1"/>
    </source>
</evidence>
<feature type="domain" description="Protein kinase" evidence="9">
    <location>
        <begin position="1"/>
        <end position="265"/>
    </location>
</feature>
<dbReference type="GO" id="GO:0004674">
    <property type="term" value="F:protein serine/threonine kinase activity"/>
    <property type="evidence" value="ECO:0007669"/>
    <property type="project" value="UniProtKB-KW"/>
</dbReference>
<dbReference type="InterPro" id="IPR000719">
    <property type="entry name" value="Prot_kinase_dom"/>
</dbReference>
<dbReference type="GO" id="GO:0005524">
    <property type="term" value="F:ATP binding"/>
    <property type="evidence" value="ECO:0007669"/>
    <property type="project" value="UniProtKB-KW"/>
</dbReference>
<dbReference type="InterPro" id="IPR030616">
    <property type="entry name" value="Aur-like"/>
</dbReference>
<dbReference type="EMBL" id="JADXDR010000012">
    <property type="protein sequence ID" value="KAI7845901.1"/>
    <property type="molecule type" value="Genomic_DNA"/>
</dbReference>
<comment type="caution">
    <text evidence="10">The sequence shown here is derived from an EMBL/GenBank/DDBJ whole genome shotgun (WGS) entry which is preliminary data.</text>
</comment>
<gene>
    <name evidence="10" type="ORF">COHA_000634</name>
</gene>
<evidence type="ECO:0000256" key="2">
    <source>
        <dbReference type="ARBA" id="ARBA00022679"/>
    </source>
</evidence>
<keyword evidence="5 7" id="KW-0067">ATP-binding</keyword>
<evidence type="ECO:0000256" key="6">
    <source>
        <dbReference type="PIRSR" id="PIRSR630616-1"/>
    </source>
</evidence>
<dbReference type="SUPFAM" id="SSF56112">
    <property type="entry name" value="Protein kinase-like (PK-like)"/>
    <property type="match status" value="1"/>
</dbReference>
<name>A0AAD5H6N3_9CHLO</name>
<dbReference type="InterPro" id="IPR011009">
    <property type="entry name" value="Kinase-like_dom_sf"/>
</dbReference>
<evidence type="ECO:0000313" key="11">
    <source>
        <dbReference type="Proteomes" id="UP001205105"/>
    </source>
</evidence>
<feature type="binding site" evidence="7">
    <location>
        <position position="145"/>
    </location>
    <ligand>
        <name>ATP</name>
        <dbReference type="ChEBI" id="CHEBI:30616"/>
    </ligand>
</feature>
<dbReference type="PROSITE" id="PS50011">
    <property type="entry name" value="PROTEIN_KINASE_DOM"/>
    <property type="match status" value="1"/>
</dbReference>
<feature type="binding site" evidence="7">
    <location>
        <begin position="67"/>
        <end position="69"/>
    </location>
    <ligand>
        <name>ATP</name>
        <dbReference type="ChEBI" id="CHEBI:30616"/>
    </ligand>
</feature>
<keyword evidence="11" id="KW-1185">Reference proteome</keyword>
<proteinExistence type="predicted"/>
<keyword evidence="1" id="KW-0723">Serine/threonine-protein kinase</keyword>
<accession>A0AAD5H6N3</accession>
<keyword evidence="3 7" id="KW-0547">Nucleotide-binding</keyword>
<dbReference type="Proteomes" id="UP001205105">
    <property type="component" value="Unassembled WGS sequence"/>
</dbReference>